<feature type="region of interest" description="Disordered" evidence="1">
    <location>
        <begin position="1"/>
        <end position="24"/>
    </location>
</feature>
<evidence type="ECO:0000313" key="3">
    <source>
        <dbReference type="Proteomes" id="UP000642809"/>
    </source>
</evidence>
<evidence type="ECO:0008006" key="4">
    <source>
        <dbReference type="Google" id="ProtNLM"/>
    </source>
</evidence>
<reference evidence="2" key="1">
    <citation type="journal article" date="2014" name="Int. J. Syst. Evol. Microbiol.">
        <title>Complete genome sequence of Corynebacterium casei LMG S-19264T (=DSM 44701T), isolated from a smear-ripened cheese.</title>
        <authorList>
            <consortium name="US DOE Joint Genome Institute (JGI-PGF)"/>
            <person name="Walter F."/>
            <person name="Albersmeier A."/>
            <person name="Kalinowski J."/>
            <person name="Ruckert C."/>
        </authorList>
    </citation>
    <scope>NUCLEOTIDE SEQUENCE</scope>
    <source>
        <strain evidence="2">KCTC 23224</strain>
    </source>
</reference>
<evidence type="ECO:0000313" key="2">
    <source>
        <dbReference type="EMBL" id="GHB44462.1"/>
    </source>
</evidence>
<name>A0A8J3D0S0_9BACT</name>
<organism evidence="2 3">
    <name type="scientific">Mongoliitalea lutea</name>
    <dbReference type="NCBI Taxonomy" id="849756"/>
    <lineage>
        <taxon>Bacteria</taxon>
        <taxon>Pseudomonadati</taxon>
        <taxon>Bacteroidota</taxon>
        <taxon>Cytophagia</taxon>
        <taxon>Cytophagales</taxon>
        <taxon>Cyclobacteriaceae</taxon>
        <taxon>Mongoliitalea</taxon>
    </lineage>
</organism>
<dbReference type="Proteomes" id="UP000642809">
    <property type="component" value="Unassembled WGS sequence"/>
</dbReference>
<proteinExistence type="predicted"/>
<gene>
    <name evidence="2" type="ORF">GCM10008106_26920</name>
</gene>
<dbReference type="EMBL" id="BMYF01000017">
    <property type="protein sequence ID" value="GHB44462.1"/>
    <property type="molecule type" value="Genomic_DNA"/>
</dbReference>
<protein>
    <recommendedName>
        <fullName evidence="4">Glycosyltransferase</fullName>
    </recommendedName>
</protein>
<sequence>MTEKKKAPARTRGTGATSKKAAATKELVAVQEESAAQELKRPHVHKWPEISVVIPFRKDKAEGDELLYAVRAWAKNFPQAKIVVIGDALPWFSKEIIHISFEDSSDNAQVNTTGKIMAAIASADVTEQFLLSCDDIYPVTPLDGADFLILRANATPLKERRTKGGHYQKNLERTVKALNKAGIVNPHDYDTHTPYFFDKEVLADVIAFYDCAGEDAKLLPSLYFNSCYPHIIPLKLDPVRGQYVGRVVNTTGNDGALSKAFEERKYINHDHGCYKRCEPFLKAKFFEKSRFEK</sequence>
<evidence type="ECO:0000256" key="1">
    <source>
        <dbReference type="SAM" id="MobiDB-lite"/>
    </source>
</evidence>
<accession>A0A8J3D0S0</accession>
<dbReference type="AlphaFoldDB" id="A0A8J3D0S0"/>
<keyword evidence="3" id="KW-1185">Reference proteome</keyword>
<dbReference type="RefSeq" id="WP_189583562.1">
    <property type="nucleotide sequence ID" value="NZ_BMYF01000017.1"/>
</dbReference>
<feature type="compositionally biased region" description="Low complexity" evidence="1">
    <location>
        <begin position="11"/>
        <end position="24"/>
    </location>
</feature>
<comment type="caution">
    <text evidence="2">The sequence shown here is derived from an EMBL/GenBank/DDBJ whole genome shotgun (WGS) entry which is preliminary data.</text>
</comment>
<reference evidence="2" key="2">
    <citation type="submission" date="2020-09" db="EMBL/GenBank/DDBJ databases">
        <authorList>
            <person name="Sun Q."/>
            <person name="Kim S."/>
        </authorList>
    </citation>
    <scope>NUCLEOTIDE SEQUENCE</scope>
    <source>
        <strain evidence="2">KCTC 23224</strain>
    </source>
</reference>